<dbReference type="InterPro" id="IPR050109">
    <property type="entry name" value="HTH-type_TetR-like_transc_reg"/>
</dbReference>
<dbReference type="Pfam" id="PF00440">
    <property type="entry name" value="TetR_N"/>
    <property type="match status" value="1"/>
</dbReference>
<dbReference type="RefSeq" id="WP_342074998.1">
    <property type="nucleotide sequence ID" value="NZ_CP151764.2"/>
</dbReference>
<organism evidence="6 7">
    <name type="scientific">Yoonia rhodophyticola</name>
    <dbReference type="NCBI Taxonomy" id="3137370"/>
    <lineage>
        <taxon>Bacteria</taxon>
        <taxon>Pseudomonadati</taxon>
        <taxon>Pseudomonadota</taxon>
        <taxon>Alphaproteobacteria</taxon>
        <taxon>Rhodobacterales</taxon>
        <taxon>Paracoccaceae</taxon>
        <taxon>Yoonia</taxon>
    </lineage>
</organism>
<geneLocation type="plasmid" evidence="6 7">
    <name>pSS1-5</name>
</geneLocation>
<sequence length="203" mass="22730">MQEEDLKTKKEPSQKRANKTFDLILRTAAELLEDEGFEKLTTNKICAAAGMTPPALYRYFPNKYAILSELALRLMKLQNSELVRIGSKVREEGISRELMIDVLRQQVVVTQEHPGGVGILKTLYATPQLAEIRLSSHNDATQSILAILPELSERLGERAAHLRARLLVEIGNGLIEMIAENPDLDANVLIADTADIFLFHLEK</sequence>
<keyword evidence="7" id="KW-1185">Reference proteome</keyword>
<dbReference type="PROSITE" id="PS50977">
    <property type="entry name" value="HTH_TETR_2"/>
    <property type="match status" value="1"/>
</dbReference>
<feature type="DNA-binding region" description="H-T-H motif" evidence="4">
    <location>
        <begin position="41"/>
        <end position="60"/>
    </location>
</feature>
<dbReference type="PRINTS" id="PR00455">
    <property type="entry name" value="HTHTETR"/>
</dbReference>
<name>A0AAN0NGW9_9RHOB</name>
<evidence type="ECO:0000256" key="2">
    <source>
        <dbReference type="ARBA" id="ARBA00023125"/>
    </source>
</evidence>
<dbReference type="AlphaFoldDB" id="A0AAN0NGW9"/>
<evidence type="ECO:0000256" key="3">
    <source>
        <dbReference type="ARBA" id="ARBA00023163"/>
    </source>
</evidence>
<keyword evidence="1" id="KW-0805">Transcription regulation</keyword>
<reference evidence="6 7" key="2">
    <citation type="submission" date="2024-08" db="EMBL/GenBank/DDBJ databases">
        <title>Phylogenomic analyses of a clade within the roseobacter group suggest taxonomic reassignments of species of the genera Aestuariivita, Citreicella, Loktanella, Nautella, Pelagibaca, Ruegeria, Thalassobius, Thiobacimonas and Tropicibacter, and the proposal o.</title>
        <authorList>
            <person name="Jeon C.O."/>
        </authorList>
    </citation>
    <scope>NUCLEOTIDE SEQUENCE [LARGE SCALE GENOMIC DNA]</scope>
    <source>
        <strain evidence="6 7">SS1-5</strain>
        <plasmid evidence="6 7">pSS1-5</plasmid>
    </source>
</reference>
<dbReference type="InterPro" id="IPR001647">
    <property type="entry name" value="HTH_TetR"/>
</dbReference>
<dbReference type="InterPro" id="IPR009057">
    <property type="entry name" value="Homeodomain-like_sf"/>
</dbReference>
<dbReference type="SUPFAM" id="SSF46689">
    <property type="entry name" value="Homeodomain-like"/>
    <property type="match status" value="1"/>
</dbReference>
<evidence type="ECO:0000313" key="6">
    <source>
        <dbReference type="EMBL" id="WZU65656.1"/>
    </source>
</evidence>
<keyword evidence="3" id="KW-0804">Transcription</keyword>
<dbReference type="Gene3D" id="1.10.357.10">
    <property type="entry name" value="Tetracycline Repressor, domain 2"/>
    <property type="match status" value="1"/>
</dbReference>
<evidence type="ECO:0000259" key="5">
    <source>
        <dbReference type="PROSITE" id="PS50977"/>
    </source>
</evidence>
<keyword evidence="2 4" id="KW-0238">DNA-binding</keyword>
<proteinExistence type="predicted"/>
<gene>
    <name evidence="6" type="ORF">AABB31_00630</name>
</gene>
<evidence type="ECO:0000256" key="4">
    <source>
        <dbReference type="PROSITE-ProRule" id="PRU00335"/>
    </source>
</evidence>
<dbReference type="GO" id="GO:0000976">
    <property type="term" value="F:transcription cis-regulatory region binding"/>
    <property type="evidence" value="ECO:0007669"/>
    <property type="project" value="TreeGrafter"/>
</dbReference>
<protein>
    <submittedName>
        <fullName evidence="6">TetR/AcrR family transcriptional regulator</fullName>
    </submittedName>
</protein>
<reference evidence="7" key="1">
    <citation type="submission" date="2024-04" db="EMBL/GenBank/DDBJ databases">
        <title>Phylogenomic analyses of a clade within the roseobacter group suggest taxonomic reassignments of species of the genera Aestuariivita, Citreicella, Loktanella, Nautella, Pelagibaca, Ruegeria, Thalassobius, Thiobacimonas and Tropicibacter, and the proposal o.</title>
        <authorList>
            <person name="Jeon C.O."/>
        </authorList>
    </citation>
    <scope>NUCLEOTIDE SEQUENCE [LARGE SCALE GENOMIC DNA]</scope>
    <source>
        <strain evidence="7">SS1-5</strain>
        <plasmid evidence="7">pSS1-5</plasmid>
    </source>
</reference>
<dbReference type="PANTHER" id="PTHR30055:SF234">
    <property type="entry name" value="HTH-TYPE TRANSCRIPTIONAL REGULATOR BETI"/>
    <property type="match status" value="1"/>
</dbReference>
<feature type="domain" description="HTH tetR-type" evidence="5">
    <location>
        <begin position="18"/>
        <end position="78"/>
    </location>
</feature>
<dbReference type="EMBL" id="CP151764">
    <property type="protein sequence ID" value="WZU65656.1"/>
    <property type="molecule type" value="Genomic_DNA"/>
</dbReference>
<dbReference type="GO" id="GO:0003700">
    <property type="term" value="F:DNA-binding transcription factor activity"/>
    <property type="evidence" value="ECO:0007669"/>
    <property type="project" value="TreeGrafter"/>
</dbReference>
<dbReference type="PANTHER" id="PTHR30055">
    <property type="entry name" value="HTH-TYPE TRANSCRIPTIONAL REGULATOR RUTR"/>
    <property type="match status" value="1"/>
</dbReference>
<keyword evidence="6" id="KW-0614">Plasmid</keyword>
<dbReference type="Proteomes" id="UP001470809">
    <property type="component" value="Plasmid pSS1-5"/>
</dbReference>
<evidence type="ECO:0000313" key="7">
    <source>
        <dbReference type="Proteomes" id="UP001470809"/>
    </source>
</evidence>
<evidence type="ECO:0000256" key="1">
    <source>
        <dbReference type="ARBA" id="ARBA00023015"/>
    </source>
</evidence>
<accession>A0AAN0NGW9</accession>
<dbReference type="KEGG" id="yrh:AABB31_00630"/>